<organism evidence="2 3">
    <name type="scientific">Citrus unshiu</name>
    <name type="common">Satsuma mandarin</name>
    <name type="synonym">Citrus nobilis var. unshiu</name>
    <dbReference type="NCBI Taxonomy" id="55188"/>
    <lineage>
        <taxon>Eukaryota</taxon>
        <taxon>Viridiplantae</taxon>
        <taxon>Streptophyta</taxon>
        <taxon>Embryophyta</taxon>
        <taxon>Tracheophyta</taxon>
        <taxon>Spermatophyta</taxon>
        <taxon>Magnoliopsida</taxon>
        <taxon>eudicotyledons</taxon>
        <taxon>Gunneridae</taxon>
        <taxon>Pentapetalae</taxon>
        <taxon>rosids</taxon>
        <taxon>malvids</taxon>
        <taxon>Sapindales</taxon>
        <taxon>Rutaceae</taxon>
        <taxon>Aurantioideae</taxon>
        <taxon>Citrus</taxon>
    </lineage>
</organism>
<dbReference type="Proteomes" id="UP000236630">
    <property type="component" value="Unassembled WGS sequence"/>
</dbReference>
<comment type="caution">
    <text evidence="2">The sequence shown here is derived from an EMBL/GenBank/DDBJ whole genome shotgun (WGS) entry which is preliminary data.</text>
</comment>
<evidence type="ECO:0000256" key="1">
    <source>
        <dbReference type="SAM" id="MobiDB-lite"/>
    </source>
</evidence>
<proteinExistence type="predicted"/>
<gene>
    <name evidence="2" type="ORF">CUMW_244540</name>
</gene>
<protein>
    <submittedName>
        <fullName evidence="2">Uncharacterized protein</fullName>
    </submittedName>
</protein>
<evidence type="ECO:0000313" key="3">
    <source>
        <dbReference type="Proteomes" id="UP000236630"/>
    </source>
</evidence>
<dbReference type="AlphaFoldDB" id="A0A2H5QNP7"/>
<dbReference type="EMBL" id="BDQV01000526">
    <property type="protein sequence ID" value="GAY65895.1"/>
    <property type="molecule type" value="Genomic_DNA"/>
</dbReference>
<keyword evidence="3" id="KW-1185">Reference proteome</keyword>
<accession>A0A2H5QNP7</accession>
<evidence type="ECO:0000313" key="2">
    <source>
        <dbReference type="EMBL" id="GAY65895.1"/>
    </source>
</evidence>
<feature type="region of interest" description="Disordered" evidence="1">
    <location>
        <begin position="1"/>
        <end position="33"/>
    </location>
</feature>
<name>A0A2H5QNP7_CITUN</name>
<reference evidence="2 3" key="1">
    <citation type="journal article" date="2017" name="Front. Genet.">
        <title>Draft sequencing of the heterozygous diploid genome of Satsuma (Citrus unshiu Marc.) using a hybrid assembly approach.</title>
        <authorList>
            <person name="Shimizu T."/>
            <person name="Tanizawa Y."/>
            <person name="Mochizuki T."/>
            <person name="Nagasaki H."/>
            <person name="Yoshioka T."/>
            <person name="Toyoda A."/>
            <person name="Fujiyama A."/>
            <person name="Kaminuma E."/>
            <person name="Nakamura Y."/>
        </authorList>
    </citation>
    <scope>NUCLEOTIDE SEQUENCE [LARGE SCALE GENOMIC DNA]</scope>
    <source>
        <strain evidence="3">cv. Miyagawa wase</strain>
    </source>
</reference>
<sequence>MLATQESVPIRKPKSSRTANSSFTPSPSLSLRQRSSGIKASISVFHRLNHYFSSWWWCCG</sequence>